<gene>
    <name evidence="2" type="ORF">ACFQ21_28515</name>
</gene>
<sequence>MRFVSSGILLLLFVCSCQQRDDAMYQKVKEELSSDFFETLYSNTYYDLLDRIEADGFLQESRTGQYDGMYARTVGAMVPLLLETGELTHAEHLINCVFDAMTTNGMTRVPHVLDRKQYLDKPADSVNNPYRIVGRTDQIDGQAHVILAWAKLALYRGETSFENRTWRIAAALMDRSVTKPYFGLEEKGAIPDLIYNYAFEHSRLVPSSYNLLTQCFVGAALESMIAVAKRRGESDAASRWQQKLDILRAGIEKHFVQNADGKDVYYELLLNENNEHIPFHGMGWVNLSPVAAQWEPLRHDVMVNTVAALRRSIQTWNGIKWMPTDSWPTGEFYGQMIGKGIAWEMEYAAREKEWTRLHEICSMLRIIQHQQPIYMENAYLANGMQQDIYTLTKAELKNLEQGVWKIVDPGNGEQVAWWCWAMARLRKQMRLPVVPKRITPLTADSSRALNKSRHGLIYSYFRSDKNSKPFHWINDVPTMVEPQSQMHVPEALSDETFGLAWKSYIAIDADHDYRFFCYAANSMRVLIDNDIVEQGRAIYLTKGYHAITFQYDHVLPDESIEVYFQQGDQPIREILQPEKLFYSVSTRERSAPPLIDPAIPEIETGESITVSLQAFDSTARIYYTLDGSEPTDNSARYTKPFKIGHATVVKAVAIQEGLERSETALVHYESIPKKMLVTLQYLPHANYTSRGQKTLTDKLTGSLHGRDGRWLGFEGTDFNAVLDLRSIKEVKSVKINFLHDQSAWIFAPVKVYFSLSTDGKKYKPVLQEEFDAVTKAEKSTIKTYEAILREKSARFIRIEAKNAGPMPTWHSGAGGKAWIFVDEIEVATDDQ</sequence>
<dbReference type="RefSeq" id="WP_377585826.1">
    <property type="nucleotide sequence ID" value="NZ_JBHTKA010000015.1"/>
</dbReference>
<dbReference type="SUPFAM" id="SSF48208">
    <property type="entry name" value="Six-hairpin glycosidases"/>
    <property type="match status" value="1"/>
</dbReference>
<dbReference type="Gene3D" id="3.90.182.10">
    <property type="entry name" value="Toxin - Anthrax Protective Antigen,domain 1"/>
    <property type="match status" value="1"/>
</dbReference>
<dbReference type="InterPro" id="IPR059177">
    <property type="entry name" value="GH29D-like_dom"/>
</dbReference>
<protein>
    <submittedName>
        <fullName evidence="2">Chitobiase/beta-hexosaminidase C-terminal domain-containing protein</fullName>
    </submittedName>
</protein>
<dbReference type="PROSITE" id="PS51257">
    <property type="entry name" value="PROKAR_LIPOPROTEIN"/>
    <property type="match status" value="1"/>
</dbReference>
<reference evidence="3" key="1">
    <citation type="journal article" date="2019" name="Int. J. Syst. Evol. Microbiol.">
        <title>The Global Catalogue of Microorganisms (GCM) 10K type strain sequencing project: providing services to taxonomists for standard genome sequencing and annotation.</title>
        <authorList>
            <consortium name="The Broad Institute Genomics Platform"/>
            <consortium name="The Broad Institute Genome Sequencing Center for Infectious Disease"/>
            <person name="Wu L."/>
            <person name="Ma J."/>
        </authorList>
    </citation>
    <scope>NUCLEOTIDE SEQUENCE [LARGE SCALE GENOMIC DNA]</scope>
    <source>
        <strain evidence="3">CCUG 58938</strain>
    </source>
</reference>
<dbReference type="Gene3D" id="2.60.120.260">
    <property type="entry name" value="Galactose-binding domain-like"/>
    <property type="match status" value="1"/>
</dbReference>
<feature type="domain" description="GH29D-like beta-sandwich" evidence="1">
    <location>
        <begin position="606"/>
        <end position="663"/>
    </location>
</feature>
<evidence type="ECO:0000313" key="3">
    <source>
        <dbReference type="Proteomes" id="UP001597112"/>
    </source>
</evidence>
<evidence type="ECO:0000259" key="1">
    <source>
        <dbReference type="Pfam" id="PF13290"/>
    </source>
</evidence>
<dbReference type="InterPro" id="IPR008928">
    <property type="entry name" value="6-hairpin_glycosidase_sf"/>
</dbReference>
<dbReference type="SUPFAM" id="SSF56988">
    <property type="entry name" value="Anthrax protective antigen"/>
    <property type="match status" value="1"/>
</dbReference>
<evidence type="ECO:0000313" key="2">
    <source>
        <dbReference type="EMBL" id="MFD1003303.1"/>
    </source>
</evidence>
<keyword evidence="3" id="KW-1185">Reference proteome</keyword>
<dbReference type="EMBL" id="JBHTKA010000015">
    <property type="protein sequence ID" value="MFD1003303.1"/>
    <property type="molecule type" value="Genomic_DNA"/>
</dbReference>
<dbReference type="Pfam" id="PF13290">
    <property type="entry name" value="CHB_HEX_C_1"/>
    <property type="match status" value="1"/>
</dbReference>
<dbReference type="InterPro" id="IPR012341">
    <property type="entry name" value="6hp_glycosidase-like_sf"/>
</dbReference>
<name>A0ABW3KD77_9BACT</name>
<dbReference type="Gene3D" id="1.50.10.10">
    <property type="match status" value="1"/>
</dbReference>
<proteinExistence type="predicted"/>
<accession>A0ABW3KD77</accession>
<organism evidence="2 3">
    <name type="scientific">Ohtaekwangia kribbensis</name>
    <dbReference type="NCBI Taxonomy" id="688913"/>
    <lineage>
        <taxon>Bacteria</taxon>
        <taxon>Pseudomonadati</taxon>
        <taxon>Bacteroidota</taxon>
        <taxon>Cytophagia</taxon>
        <taxon>Cytophagales</taxon>
        <taxon>Fulvivirgaceae</taxon>
        <taxon>Ohtaekwangia</taxon>
    </lineage>
</organism>
<comment type="caution">
    <text evidence="2">The sequence shown here is derived from an EMBL/GenBank/DDBJ whole genome shotgun (WGS) entry which is preliminary data.</text>
</comment>
<dbReference type="Proteomes" id="UP001597112">
    <property type="component" value="Unassembled WGS sequence"/>
</dbReference>